<dbReference type="PANTHER" id="PTHR43617">
    <property type="entry name" value="L-AMINO ACID N-ACETYLTRANSFERASE"/>
    <property type="match status" value="1"/>
</dbReference>
<reference evidence="2" key="1">
    <citation type="submission" date="2023-08" db="EMBL/GenBank/DDBJ databases">
        <authorList>
            <person name="Chen Y."/>
            <person name="Shah S."/>
            <person name="Dougan E. K."/>
            <person name="Thang M."/>
            <person name="Chan C."/>
        </authorList>
    </citation>
    <scope>NUCLEOTIDE SEQUENCE</scope>
</reference>
<evidence type="ECO:0000313" key="2">
    <source>
        <dbReference type="EMBL" id="CAJ1400495.1"/>
    </source>
</evidence>
<sequence length="303" mass="34012">MIVAQLAVPEEHRRFGFGSTLLKCLIAEAKRLPEVHTVGLSSLPSAVKFYRRHGFKLVQRLPNTEDTVTDQFFMQLKTPGKKKLDATNLLLEELQECWLIGVDLGQGSCQEETKTQSEGSTEVPEDEKLETLETVESPEAEAWETLLWLDLKPAAERADPKKRLVLEQITALGEDIFSEDPLSGCSKRGGWRIHIAAGQLGERVELMGFVVFRVKPEKQSLIIAQLAVPEAHRRHGFGSWLLKTLVAEAKRLPQVQTVGLSSLPGSVKFYKRHGFKLLHRLPDNEAKAEGQVYMELRTPGKKK</sequence>
<dbReference type="Gene3D" id="3.40.630.30">
    <property type="match status" value="2"/>
</dbReference>
<dbReference type="Pfam" id="PF00583">
    <property type="entry name" value="Acetyltransf_1"/>
    <property type="match status" value="1"/>
</dbReference>
<protein>
    <recommendedName>
        <fullName evidence="1">N-acetyltransferase domain-containing protein</fullName>
    </recommendedName>
</protein>
<dbReference type="CDD" id="cd04301">
    <property type="entry name" value="NAT_SF"/>
    <property type="match status" value="1"/>
</dbReference>
<dbReference type="InterPro" id="IPR016181">
    <property type="entry name" value="Acyl_CoA_acyltransferase"/>
</dbReference>
<dbReference type="InterPro" id="IPR050276">
    <property type="entry name" value="MshD_Acetyltransferase"/>
</dbReference>
<proteinExistence type="predicted"/>
<dbReference type="Proteomes" id="UP001178507">
    <property type="component" value="Unassembled WGS sequence"/>
</dbReference>
<dbReference type="GO" id="GO:0016747">
    <property type="term" value="F:acyltransferase activity, transferring groups other than amino-acyl groups"/>
    <property type="evidence" value="ECO:0007669"/>
    <property type="project" value="InterPro"/>
</dbReference>
<feature type="domain" description="N-acetyltransferase" evidence="1">
    <location>
        <begin position="149"/>
        <end position="299"/>
    </location>
</feature>
<organism evidence="2 3">
    <name type="scientific">Effrenium voratum</name>
    <dbReference type="NCBI Taxonomy" id="2562239"/>
    <lineage>
        <taxon>Eukaryota</taxon>
        <taxon>Sar</taxon>
        <taxon>Alveolata</taxon>
        <taxon>Dinophyceae</taxon>
        <taxon>Suessiales</taxon>
        <taxon>Symbiodiniaceae</taxon>
        <taxon>Effrenium</taxon>
    </lineage>
</organism>
<keyword evidence="3" id="KW-1185">Reference proteome</keyword>
<name>A0AA36J6G8_9DINO</name>
<dbReference type="Pfam" id="PF13508">
    <property type="entry name" value="Acetyltransf_7"/>
    <property type="match status" value="1"/>
</dbReference>
<dbReference type="PROSITE" id="PS51186">
    <property type="entry name" value="GNAT"/>
    <property type="match status" value="2"/>
</dbReference>
<dbReference type="SUPFAM" id="SSF55729">
    <property type="entry name" value="Acyl-CoA N-acyltransferases (Nat)"/>
    <property type="match status" value="2"/>
</dbReference>
<dbReference type="InterPro" id="IPR000182">
    <property type="entry name" value="GNAT_dom"/>
</dbReference>
<feature type="domain" description="N-acetyltransferase" evidence="1">
    <location>
        <begin position="1"/>
        <end position="79"/>
    </location>
</feature>
<evidence type="ECO:0000313" key="3">
    <source>
        <dbReference type="Proteomes" id="UP001178507"/>
    </source>
</evidence>
<dbReference type="AlphaFoldDB" id="A0AA36J6G8"/>
<accession>A0AA36J6G8</accession>
<comment type="caution">
    <text evidence="2">The sequence shown here is derived from an EMBL/GenBank/DDBJ whole genome shotgun (WGS) entry which is preliminary data.</text>
</comment>
<dbReference type="EMBL" id="CAUJNA010003372">
    <property type="protein sequence ID" value="CAJ1400495.1"/>
    <property type="molecule type" value="Genomic_DNA"/>
</dbReference>
<gene>
    <name evidence="2" type="ORF">EVOR1521_LOCUS23821</name>
</gene>
<evidence type="ECO:0000259" key="1">
    <source>
        <dbReference type="PROSITE" id="PS51186"/>
    </source>
</evidence>